<name>A0A7E4V376_PANRE</name>
<dbReference type="Proteomes" id="UP000492821">
    <property type="component" value="Unassembled WGS sequence"/>
</dbReference>
<organism evidence="2 3">
    <name type="scientific">Panagrellus redivivus</name>
    <name type="common">Microworm</name>
    <dbReference type="NCBI Taxonomy" id="6233"/>
    <lineage>
        <taxon>Eukaryota</taxon>
        <taxon>Metazoa</taxon>
        <taxon>Ecdysozoa</taxon>
        <taxon>Nematoda</taxon>
        <taxon>Chromadorea</taxon>
        <taxon>Rhabditida</taxon>
        <taxon>Tylenchina</taxon>
        <taxon>Panagrolaimomorpha</taxon>
        <taxon>Panagrolaimoidea</taxon>
        <taxon>Panagrolaimidae</taxon>
        <taxon>Panagrellus</taxon>
    </lineage>
</organism>
<evidence type="ECO:0000313" key="3">
    <source>
        <dbReference type="WBParaSite" id="Pan_g16045.t1"/>
    </source>
</evidence>
<evidence type="ECO:0000313" key="2">
    <source>
        <dbReference type="Proteomes" id="UP000492821"/>
    </source>
</evidence>
<keyword evidence="1" id="KW-1133">Transmembrane helix</keyword>
<reference evidence="3" key="2">
    <citation type="submission" date="2020-10" db="UniProtKB">
        <authorList>
            <consortium name="WormBaseParasite"/>
        </authorList>
    </citation>
    <scope>IDENTIFICATION</scope>
</reference>
<accession>A0A7E4V376</accession>
<sequence length="94" mass="10902">MSEEGGDAPIEVKLSLAECRHKPHGLTSAETGAMIISQILLYWCLVLTFTLFWQRKVLRRARLYLNALPDRRIMTFVKKENRAPFELEDNPDLK</sequence>
<reference evidence="2" key="1">
    <citation type="journal article" date="2013" name="Genetics">
        <title>The draft genome and transcriptome of Panagrellus redivivus are shaped by the harsh demands of a free-living lifestyle.</title>
        <authorList>
            <person name="Srinivasan J."/>
            <person name="Dillman A.R."/>
            <person name="Macchietto M.G."/>
            <person name="Heikkinen L."/>
            <person name="Lakso M."/>
            <person name="Fracchia K.M."/>
            <person name="Antoshechkin I."/>
            <person name="Mortazavi A."/>
            <person name="Wong G."/>
            <person name="Sternberg P.W."/>
        </authorList>
    </citation>
    <scope>NUCLEOTIDE SEQUENCE [LARGE SCALE GENOMIC DNA]</scope>
    <source>
        <strain evidence="2">MT8872</strain>
    </source>
</reference>
<dbReference type="AlphaFoldDB" id="A0A7E4V376"/>
<dbReference type="WBParaSite" id="Pan_g16045.t1">
    <property type="protein sequence ID" value="Pan_g16045.t1"/>
    <property type="gene ID" value="Pan_g16045"/>
</dbReference>
<keyword evidence="2" id="KW-1185">Reference proteome</keyword>
<protein>
    <submittedName>
        <fullName evidence="3">DUF3153 domain-containing protein</fullName>
    </submittedName>
</protein>
<proteinExistence type="predicted"/>
<keyword evidence="1" id="KW-0812">Transmembrane</keyword>
<keyword evidence="1" id="KW-0472">Membrane</keyword>
<evidence type="ECO:0000256" key="1">
    <source>
        <dbReference type="SAM" id="Phobius"/>
    </source>
</evidence>
<feature type="transmembrane region" description="Helical" evidence="1">
    <location>
        <begin position="32"/>
        <end position="53"/>
    </location>
</feature>